<dbReference type="InterPro" id="IPR004360">
    <property type="entry name" value="Glyas_Fos-R_dOase_dom"/>
</dbReference>
<gene>
    <name evidence="2" type="ORF">E5161_15410</name>
</gene>
<feature type="domain" description="VOC" evidence="1">
    <location>
        <begin position="5"/>
        <end position="129"/>
    </location>
</feature>
<comment type="caution">
    <text evidence="2">The sequence shown here is derived from an EMBL/GenBank/DDBJ whole genome shotgun (WGS) entry which is preliminary data.</text>
</comment>
<dbReference type="PANTHER" id="PTHR36503:SF1">
    <property type="entry name" value="BLR2520 PROTEIN"/>
    <property type="match status" value="1"/>
</dbReference>
<proteinExistence type="predicted"/>
<dbReference type="PROSITE" id="PS51819">
    <property type="entry name" value="VOC"/>
    <property type="match status" value="1"/>
</dbReference>
<dbReference type="SUPFAM" id="SSF54593">
    <property type="entry name" value="Glyoxalase/Bleomycin resistance protein/Dihydroxybiphenyl dioxygenase"/>
    <property type="match status" value="1"/>
</dbReference>
<dbReference type="EMBL" id="SUPK01000007">
    <property type="protein sequence ID" value="TJY41181.1"/>
    <property type="molecule type" value="Genomic_DNA"/>
</dbReference>
<accession>A0A4U0F957</accession>
<organism evidence="2 3">
    <name type="scientific">Cohnella pontilimi</name>
    <dbReference type="NCBI Taxonomy" id="2564100"/>
    <lineage>
        <taxon>Bacteria</taxon>
        <taxon>Bacillati</taxon>
        <taxon>Bacillota</taxon>
        <taxon>Bacilli</taxon>
        <taxon>Bacillales</taxon>
        <taxon>Paenibacillaceae</taxon>
        <taxon>Cohnella</taxon>
    </lineage>
</organism>
<dbReference type="Pfam" id="PF00903">
    <property type="entry name" value="Glyoxalase"/>
    <property type="match status" value="1"/>
</dbReference>
<evidence type="ECO:0000313" key="3">
    <source>
        <dbReference type="Proteomes" id="UP000309673"/>
    </source>
</evidence>
<dbReference type="InterPro" id="IPR037523">
    <property type="entry name" value="VOC_core"/>
</dbReference>
<evidence type="ECO:0000259" key="1">
    <source>
        <dbReference type="PROSITE" id="PS51819"/>
    </source>
</evidence>
<name>A0A4U0F957_9BACL</name>
<dbReference type="Proteomes" id="UP000309673">
    <property type="component" value="Unassembled WGS sequence"/>
</dbReference>
<keyword evidence="3" id="KW-1185">Reference proteome</keyword>
<protein>
    <submittedName>
        <fullName evidence="2">Glyoxalase</fullName>
    </submittedName>
</protein>
<evidence type="ECO:0000313" key="2">
    <source>
        <dbReference type="EMBL" id="TJY41181.1"/>
    </source>
</evidence>
<dbReference type="Gene3D" id="3.10.180.10">
    <property type="entry name" value="2,3-Dihydroxybiphenyl 1,2-Dioxygenase, domain 1"/>
    <property type="match status" value="1"/>
</dbReference>
<sequence length="143" mass="15783">MVPERVSLITIGAKNLPALRSFYQKLGWSELEISSDHYCVFTTAGVLLSLFPLEELIKDSGLESVETTSGFKGITFAINVDQPQQVDLVTDEVRAAGGKIIREASDAFWGGRTSYFLDPEGNAWEVAWNSTAEFDARGAMIRF</sequence>
<dbReference type="PANTHER" id="PTHR36503">
    <property type="entry name" value="BLR2520 PROTEIN"/>
    <property type="match status" value="1"/>
</dbReference>
<reference evidence="2 3" key="1">
    <citation type="submission" date="2019-04" db="EMBL/GenBank/DDBJ databases">
        <title>Cohnella sp. nov., isolated from soil.</title>
        <authorList>
            <person name="Kim W."/>
        </authorList>
    </citation>
    <scope>NUCLEOTIDE SEQUENCE [LARGE SCALE GENOMIC DNA]</scope>
    <source>
        <strain evidence="2 3">CAU 1483</strain>
    </source>
</reference>
<dbReference type="OrthoDB" id="9796521at2"/>
<dbReference type="InterPro" id="IPR029068">
    <property type="entry name" value="Glyas_Bleomycin-R_OHBP_Dase"/>
</dbReference>
<dbReference type="AlphaFoldDB" id="A0A4U0F957"/>